<gene>
    <name evidence="2" type="ORF">B0T16DRAFT_459200</name>
</gene>
<evidence type="ECO:0000313" key="3">
    <source>
        <dbReference type="Proteomes" id="UP001174936"/>
    </source>
</evidence>
<feature type="compositionally biased region" description="Low complexity" evidence="1">
    <location>
        <begin position="28"/>
        <end position="41"/>
    </location>
</feature>
<evidence type="ECO:0000313" key="2">
    <source>
        <dbReference type="EMBL" id="KAK0643006.1"/>
    </source>
</evidence>
<name>A0AA39XZ80_9PEZI</name>
<feature type="region of interest" description="Disordered" evidence="1">
    <location>
        <begin position="23"/>
        <end position="55"/>
    </location>
</feature>
<accession>A0AA39XZ80</accession>
<evidence type="ECO:0000256" key="1">
    <source>
        <dbReference type="SAM" id="MobiDB-lite"/>
    </source>
</evidence>
<protein>
    <submittedName>
        <fullName evidence="2">Uncharacterized protein</fullName>
    </submittedName>
</protein>
<dbReference type="AlphaFoldDB" id="A0AA39XZ80"/>
<organism evidence="2 3">
    <name type="scientific">Cercophora newfieldiana</name>
    <dbReference type="NCBI Taxonomy" id="92897"/>
    <lineage>
        <taxon>Eukaryota</taxon>
        <taxon>Fungi</taxon>
        <taxon>Dikarya</taxon>
        <taxon>Ascomycota</taxon>
        <taxon>Pezizomycotina</taxon>
        <taxon>Sordariomycetes</taxon>
        <taxon>Sordariomycetidae</taxon>
        <taxon>Sordariales</taxon>
        <taxon>Lasiosphaeriaceae</taxon>
        <taxon>Cercophora</taxon>
    </lineage>
</organism>
<dbReference type="Proteomes" id="UP001174936">
    <property type="component" value="Unassembled WGS sequence"/>
</dbReference>
<proteinExistence type="predicted"/>
<dbReference type="EMBL" id="JAULSV010000005">
    <property type="protein sequence ID" value="KAK0643006.1"/>
    <property type="molecule type" value="Genomic_DNA"/>
</dbReference>
<sequence>MSNTRTSLLQQEALRDYTIQLTGGSDVTASEPSPAASTPAAVQNPPSWETEYREVPPYRPVNTQLDRASRPWGSNGVENVIIFAMFQGVWLKSSVAWLWRKTGGRFDSETFSTTIGGES</sequence>
<comment type="caution">
    <text evidence="2">The sequence shown here is derived from an EMBL/GenBank/DDBJ whole genome shotgun (WGS) entry which is preliminary data.</text>
</comment>
<reference evidence="2" key="1">
    <citation type="submission" date="2023-06" db="EMBL/GenBank/DDBJ databases">
        <title>Genome-scale phylogeny and comparative genomics of the fungal order Sordariales.</title>
        <authorList>
            <consortium name="Lawrence Berkeley National Laboratory"/>
            <person name="Hensen N."/>
            <person name="Bonometti L."/>
            <person name="Westerberg I."/>
            <person name="Brannstrom I.O."/>
            <person name="Guillou S."/>
            <person name="Cros-Aarteil S."/>
            <person name="Calhoun S."/>
            <person name="Haridas S."/>
            <person name="Kuo A."/>
            <person name="Mondo S."/>
            <person name="Pangilinan J."/>
            <person name="Riley R."/>
            <person name="Labutti K."/>
            <person name="Andreopoulos B."/>
            <person name="Lipzen A."/>
            <person name="Chen C."/>
            <person name="Yanf M."/>
            <person name="Daum C."/>
            <person name="Ng V."/>
            <person name="Clum A."/>
            <person name="Steindorff A."/>
            <person name="Ohm R."/>
            <person name="Martin F."/>
            <person name="Silar P."/>
            <person name="Natvig D."/>
            <person name="Lalanne C."/>
            <person name="Gautier V."/>
            <person name="Ament-Velasquez S.L."/>
            <person name="Kruys A."/>
            <person name="Hutchinson M.I."/>
            <person name="Powell A.J."/>
            <person name="Barry K."/>
            <person name="Miller A.N."/>
            <person name="Grigoriev I.V."/>
            <person name="Debuchy R."/>
            <person name="Gladieux P."/>
            <person name="Thoren M.H."/>
            <person name="Johannesson H."/>
        </authorList>
    </citation>
    <scope>NUCLEOTIDE SEQUENCE</scope>
    <source>
        <strain evidence="2">SMH2532-1</strain>
    </source>
</reference>
<keyword evidence="3" id="KW-1185">Reference proteome</keyword>